<proteinExistence type="predicted"/>
<dbReference type="EMBL" id="JBHRSP010000032">
    <property type="protein sequence ID" value="MFC3075096.1"/>
    <property type="molecule type" value="Genomic_DNA"/>
</dbReference>
<sequence length="72" mass="8121">MGSQSHIQLHFDFLSCRALLSLEDGREYVLPDVYPNKEAAQAAAQKFAWEKLGLNGARGHAREPVELAIWLR</sequence>
<comment type="caution">
    <text evidence="1">The sequence shown here is derived from an EMBL/GenBank/DDBJ whole genome shotgun (WGS) entry which is preliminary data.</text>
</comment>
<organism evidence="1 2">
    <name type="scientific">Shinella pollutisoli</name>
    <dbReference type="NCBI Taxonomy" id="2250594"/>
    <lineage>
        <taxon>Bacteria</taxon>
        <taxon>Pseudomonadati</taxon>
        <taxon>Pseudomonadota</taxon>
        <taxon>Alphaproteobacteria</taxon>
        <taxon>Hyphomicrobiales</taxon>
        <taxon>Rhizobiaceae</taxon>
        <taxon>Shinella</taxon>
    </lineage>
</organism>
<protein>
    <submittedName>
        <fullName evidence="1">Uncharacterized protein</fullName>
    </submittedName>
</protein>
<dbReference type="Proteomes" id="UP001595377">
    <property type="component" value="Unassembled WGS sequence"/>
</dbReference>
<evidence type="ECO:0000313" key="1">
    <source>
        <dbReference type="EMBL" id="MFC3075096.1"/>
    </source>
</evidence>
<keyword evidence="2" id="KW-1185">Reference proteome</keyword>
<reference evidence="2" key="1">
    <citation type="journal article" date="2019" name="Int. J. Syst. Evol. Microbiol.">
        <title>The Global Catalogue of Microorganisms (GCM) 10K type strain sequencing project: providing services to taxonomists for standard genome sequencing and annotation.</title>
        <authorList>
            <consortium name="The Broad Institute Genomics Platform"/>
            <consortium name="The Broad Institute Genome Sequencing Center for Infectious Disease"/>
            <person name="Wu L."/>
            <person name="Ma J."/>
        </authorList>
    </citation>
    <scope>NUCLEOTIDE SEQUENCE [LARGE SCALE GENOMIC DNA]</scope>
    <source>
        <strain evidence="2">KCTC 52677</strain>
    </source>
</reference>
<evidence type="ECO:0000313" key="2">
    <source>
        <dbReference type="Proteomes" id="UP001595377"/>
    </source>
</evidence>
<dbReference type="RefSeq" id="WP_257315472.1">
    <property type="nucleotide sequence ID" value="NZ_JANFDG010000012.1"/>
</dbReference>
<name>A0ABV7DKR4_9HYPH</name>
<gene>
    <name evidence="1" type="ORF">ACFOHH_18450</name>
</gene>
<accession>A0ABV7DKR4</accession>